<keyword evidence="2" id="KW-0489">Methyltransferase</keyword>
<feature type="region of interest" description="Disordered" evidence="1">
    <location>
        <begin position="1"/>
        <end position="64"/>
    </location>
</feature>
<evidence type="ECO:0000313" key="3">
    <source>
        <dbReference type="Proteomes" id="UP001595839"/>
    </source>
</evidence>
<dbReference type="InterPro" id="IPR029063">
    <property type="entry name" value="SAM-dependent_MTases_sf"/>
</dbReference>
<keyword evidence="3" id="KW-1185">Reference proteome</keyword>
<organism evidence="2 3">
    <name type="scientific">Streptomyces vulcanius</name>
    <dbReference type="NCBI Taxonomy" id="1441876"/>
    <lineage>
        <taxon>Bacteria</taxon>
        <taxon>Bacillati</taxon>
        <taxon>Actinomycetota</taxon>
        <taxon>Actinomycetes</taxon>
        <taxon>Kitasatosporales</taxon>
        <taxon>Streptomycetaceae</taxon>
        <taxon>Streptomyces</taxon>
    </lineage>
</organism>
<proteinExistence type="predicted"/>
<protein>
    <submittedName>
        <fullName evidence="2">Trans-aconitate methyltransferase</fullName>
    </submittedName>
</protein>
<sequence length="337" mass="35012">MNDSSLAEAVPGTPGHGGPDALGDAGTPRETGPDAVIAGAGPVPRPGERPTVRLRDAGPEDQPRYAPEWLQLREPADASARAVDLLDPLRIRLANLPGGRGSGLNVHDLGCGTGSMGRWLAPRLDGAQHWILHDRDPYLLHFAAVASPRAAADGSRVTVETRRGDVARLTPDALLGASLVTASALLDVLTREEVETLAAACAGAGCPALLTLSVAGRVELSTPDPLDEEIAAAFNDHQRRGGLLGPDAVNAACEAFADHGATVKVHPSPWRLGPEHAALTAQWLRGWVGAAVEQRPELAGRAASYLEARLAACEAGELRVTVHHSDLLALARPTGGA</sequence>
<evidence type="ECO:0000313" key="2">
    <source>
        <dbReference type="EMBL" id="MFC4504330.1"/>
    </source>
</evidence>
<comment type="caution">
    <text evidence="2">The sequence shown here is derived from an EMBL/GenBank/DDBJ whole genome shotgun (WGS) entry which is preliminary data.</text>
</comment>
<dbReference type="Gene3D" id="3.40.50.150">
    <property type="entry name" value="Vaccinia Virus protein VP39"/>
    <property type="match status" value="1"/>
</dbReference>
<evidence type="ECO:0000256" key="1">
    <source>
        <dbReference type="SAM" id="MobiDB-lite"/>
    </source>
</evidence>
<dbReference type="SUPFAM" id="SSF53335">
    <property type="entry name" value="S-adenosyl-L-methionine-dependent methyltransferases"/>
    <property type="match status" value="1"/>
</dbReference>
<dbReference type="Proteomes" id="UP001595839">
    <property type="component" value="Unassembled WGS sequence"/>
</dbReference>
<accession>A0ABV9AYE9</accession>
<dbReference type="RefSeq" id="WP_381180915.1">
    <property type="nucleotide sequence ID" value="NZ_JBHSFK010000025.1"/>
</dbReference>
<dbReference type="GO" id="GO:0032259">
    <property type="term" value="P:methylation"/>
    <property type="evidence" value="ECO:0007669"/>
    <property type="project" value="UniProtKB-KW"/>
</dbReference>
<keyword evidence="2" id="KW-0808">Transferase</keyword>
<reference evidence="3" key="1">
    <citation type="journal article" date="2019" name="Int. J. Syst. Evol. Microbiol.">
        <title>The Global Catalogue of Microorganisms (GCM) 10K type strain sequencing project: providing services to taxonomists for standard genome sequencing and annotation.</title>
        <authorList>
            <consortium name="The Broad Institute Genomics Platform"/>
            <consortium name="The Broad Institute Genome Sequencing Center for Infectious Disease"/>
            <person name="Wu L."/>
            <person name="Ma J."/>
        </authorList>
    </citation>
    <scope>NUCLEOTIDE SEQUENCE [LARGE SCALE GENOMIC DNA]</scope>
    <source>
        <strain evidence="3">CGMCC 4.7177</strain>
    </source>
</reference>
<feature type="compositionally biased region" description="Basic and acidic residues" evidence="1">
    <location>
        <begin position="46"/>
        <end position="63"/>
    </location>
</feature>
<gene>
    <name evidence="2" type="ORF">ACFPIH_33315</name>
</gene>
<name>A0ABV9AYE9_9ACTN</name>
<dbReference type="EMBL" id="JBHSFK010000025">
    <property type="protein sequence ID" value="MFC4504330.1"/>
    <property type="molecule type" value="Genomic_DNA"/>
</dbReference>
<dbReference type="GO" id="GO:0008168">
    <property type="term" value="F:methyltransferase activity"/>
    <property type="evidence" value="ECO:0007669"/>
    <property type="project" value="UniProtKB-KW"/>
</dbReference>